<organism evidence="1 2">
    <name type="scientific">Aggregatimonas sangjinii</name>
    <dbReference type="NCBI Taxonomy" id="2583587"/>
    <lineage>
        <taxon>Bacteria</taxon>
        <taxon>Pseudomonadati</taxon>
        <taxon>Bacteroidota</taxon>
        <taxon>Flavobacteriia</taxon>
        <taxon>Flavobacteriales</taxon>
        <taxon>Flavobacteriaceae</taxon>
        <taxon>Aggregatimonas</taxon>
    </lineage>
</organism>
<name>A0A5B7SZF1_9FLAO</name>
<dbReference type="EMBL" id="CP040710">
    <property type="protein sequence ID" value="QCX02150.1"/>
    <property type="molecule type" value="Genomic_DNA"/>
</dbReference>
<evidence type="ECO:0000313" key="2">
    <source>
        <dbReference type="Proteomes" id="UP000310017"/>
    </source>
</evidence>
<gene>
    <name evidence="1" type="ORF">FGM00_19265</name>
</gene>
<keyword evidence="2" id="KW-1185">Reference proteome</keyword>
<reference evidence="1 2" key="1">
    <citation type="submission" date="2019-05" db="EMBL/GenBank/DDBJ databases">
        <title>Genome sequencing of F202Z8.</title>
        <authorList>
            <person name="Kwon Y.M."/>
        </authorList>
    </citation>
    <scope>NUCLEOTIDE SEQUENCE [LARGE SCALE GENOMIC DNA]</scope>
    <source>
        <strain evidence="1 2">F202Z8</strain>
    </source>
</reference>
<dbReference type="RefSeq" id="WP_138854486.1">
    <property type="nucleotide sequence ID" value="NZ_CP040710.1"/>
</dbReference>
<dbReference type="OrthoDB" id="1435493at2"/>
<protein>
    <submittedName>
        <fullName evidence="1">Uncharacterized protein</fullName>
    </submittedName>
</protein>
<evidence type="ECO:0000313" key="1">
    <source>
        <dbReference type="EMBL" id="QCX02150.1"/>
    </source>
</evidence>
<accession>A0A5B7SZF1</accession>
<dbReference type="AlphaFoldDB" id="A0A5B7SZF1"/>
<dbReference type="KEGG" id="asag:FGM00_19265"/>
<dbReference type="Proteomes" id="UP000310017">
    <property type="component" value="Chromosome"/>
</dbReference>
<sequence length="234" mass="26503">MKINLLILIGLFSIQGICQKDSILFTNQELILYNNSGTFKGKELYNAVKDLNDLIEREKTDECGVDYDFFYNPLSLVGEYYSYESGQGGTIACGVPSNTLTVQTIDLNNGQAISLSAIFSEESILKALKADQWVKKNMEERKIDFRSIDSFEAFLAVMNSFGYVNFTSNGFAILDYDPKKGKASVRLVGAEYMGYNHYKHLQLGFWIKPRDSYGDLFETNTYFTIGDYQNGLNK</sequence>
<proteinExistence type="predicted"/>